<reference evidence="4" key="1">
    <citation type="journal article" date="2020" name="Fungal Divers.">
        <title>Resolving the Mortierellaceae phylogeny through synthesis of multi-gene phylogenetics and phylogenomics.</title>
        <authorList>
            <person name="Vandepol N."/>
            <person name="Liber J."/>
            <person name="Desiro A."/>
            <person name="Na H."/>
            <person name="Kennedy M."/>
            <person name="Barry K."/>
            <person name="Grigoriev I.V."/>
            <person name="Miller A.N."/>
            <person name="O'Donnell K."/>
            <person name="Stajich J.E."/>
            <person name="Bonito G."/>
        </authorList>
    </citation>
    <scope>NUCLEOTIDE SEQUENCE</scope>
    <source>
        <strain evidence="4">REB-010B</strain>
    </source>
</reference>
<protein>
    <recommendedName>
        <fullName evidence="3">Thioredoxin domain-containing protein</fullName>
    </recommendedName>
</protein>
<dbReference type="Proteomes" id="UP000738325">
    <property type="component" value="Unassembled WGS sequence"/>
</dbReference>
<dbReference type="OrthoDB" id="20229at2759"/>
<proteinExistence type="predicted"/>
<feature type="transmembrane region" description="Helical" evidence="2">
    <location>
        <begin position="98"/>
        <end position="117"/>
    </location>
</feature>
<gene>
    <name evidence="4" type="ORF">BGZ99_004058</name>
</gene>
<evidence type="ECO:0000256" key="2">
    <source>
        <dbReference type="SAM" id="Phobius"/>
    </source>
</evidence>
<accession>A0A9P6RKQ1</accession>
<evidence type="ECO:0000313" key="5">
    <source>
        <dbReference type="Proteomes" id="UP000738325"/>
    </source>
</evidence>
<keyword evidence="2" id="KW-0472">Membrane</keyword>
<evidence type="ECO:0000259" key="3">
    <source>
        <dbReference type="Pfam" id="PF00085"/>
    </source>
</evidence>
<keyword evidence="2" id="KW-0812">Transmembrane</keyword>
<feature type="domain" description="Thioredoxin" evidence="3">
    <location>
        <begin position="209"/>
        <end position="296"/>
    </location>
</feature>
<name>A0A9P6RKQ1_9FUNG</name>
<dbReference type="InterPro" id="IPR013766">
    <property type="entry name" value="Thioredoxin_domain"/>
</dbReference>
<feature type="transmembrane region" description="Helical" evidence="2">
    <location>
        <begin position="12"/>
        <end position="28"/>
    </location>
</feature>
<dbReference type="SUPFAM" id="SSF52833">
    <property type="entry name" value="Thioredoxin-like"/>
    <property type="match status" value="1"/>
</dbReference>
<evidence type="ECO:0000256" key="1">
    <source>
        <dbReference type="SAM" id="MobiDB-lite"/>
    </source>
</evidence>
<dbReference type="InterPro" id="IPR036249">
    <property type="entry name" value="Thioredoxin-like_sf"/>
</dbReference>
<feature type="compositionally biased region" description="Acidic residues" evidence="1">
    <location>
        <begin position="168"/>
        <end position="179"/>
    </location>
</feature>
<evidence type="ECO:0000313" key="4">
    <source>
        <dbReference type="EMBL" id="KAG0321206.1"/>
    </source>
</evidence>
<dbReference type="EMBL" id="JAAAIP010000252">
    <property type="protein sequence ID" value="KAG0321206.1"/>
    <property type="molecule type" value="Genomic_DNA"/>
</dbReference>
<organism evidence="4 5">
    <name type="scientific">Dissophora globulifera</name>
    <dbReference type="NCBI Taxonomy" id="979702"/>
    <lineage>
        <taxon>Eukaryota</taxon>
        <taxon>Fungi</taxon>
        <taxon>Fungi incertae sedis</taxon>
        <taxon>Mucoromycota</taxon>
        <taxon>Mortierellomycotina</taxon>
        <taxon>Mortierellomycetes</taxon>
        <taxon>Mortierellales</taxon>
        <taxon>Mortierellaceae</taxon>
        <taxon>Dissophora</taxon>
    </lineage>
</organism>
<feature type="transmembrane region" description="Helical" evidence="2">
    <location>
        <begin position="66"/>
        <end position="86"/>
    </location>
</feature>
<comment type="caution">
    <text evidence="4">The sequence shown here is derived from an EMBL/GenBank/DDBJ whole genome shotgun (WGS) entry which is preliminary data.</text>
</comment>
<dbReference type="Pfam" id="PF00085">
    <property type="entry name" value="Thioredoxin"/>
    <property type="match status" value="1"/>
</dbReference>
<sequence length="340" mass="37894">MSLAKRLLHPHYISNVLLASTYTAYQLITHPELLSSSSVAAYSRYILPAGILLTIKVRGSQSAEELVGVVALYIKVYSLYGFWSIARERAALWGMSWSGWWRVVLFLFAWFVIFITFPQPPYQGPSKIVWLDASQLEFLTTPDLSKSKGKGRASVLKNRSSTSKIVELDDNGDPLEDEQQDHGHDHHGHDHHGHDHHGHDHAHHHNKKETVAELDPTDYWIIAFNATWSSPCRNFEAVLAGCSIKYDKKRVHFAKIDMDLVPEGDAIAERFKISLAATTLDLPTLILFKDGKALKQLPLKLGTTVGGEVLGKVGWDRSESSVVAAFELDKLGSGKESFAA</sequence>
<keyword evidence="5" id="KW-1185">Reference proteome</keyword>
<dbReference type="Gene3D" id="3.40.30.10">
    <property type="entry name" value="Glutaredoxin"/>
    <property type="match status" value="1"/>
</dbReference>
<keyword evidence="2" id="KW-1133">Transmembrane helix</keyword>
<feature type="compositionally biased region" description="Basic residues" evidence="1">
    <location>
        <begin position="189"/>
        <end position="207"/>
    </location>
</feature>
<feature type="region of interest" description="Disordered" evidence="1">
    <location>
        <begin position="166"/>
        <end position="209"/>
    </location>
</feature>
<dbReference type="AlphaFoldDB" id="A0A9P6RKQ1"/>